<evidence type="ECO:0000256" key="6">
    <source>
        <dbReference type="RuleBase" id="RU367155"/>
    </source>
</evidence>
<dbReference type="Pfam" id="PF02045">
    <property type="entry name" value="CBFB_NFYA"/>
    <property type="match status" value="1"/>
</dbReference>
<evidence type="ECO:0000256" key="7">
    <source>
        <dbReference type="SAM" id="MobiDB-lite"/>
    </source>
</evidence>
<comment type="caution">
    <text evidence="8">The sequence shown here is derived from an EMBL/GenBank/DDBJ whole genome shotgun (WGS) entry which is preliminary data.</text>
</comment>
<evidence type="ECO:0000256" key="4">
    <source>
        <dbReference type="ARBA" id="ARBA00023163"/>
    </source>
</evidence>
<feature type="compositionally biased region" description="Polar residues" evidence="7">
    <location>
        <begin position="269"/>
        <end position="278"/>
    </location>
</feature>
<keyword evidence="4 6" id="KW-0804">Transcription</keyword>
<dbReference type="OrthoDB" id="1097733at2759"/>
<protein>
    <recommendedName>
        <fullName evidence="6">Transcriptional activator HAP2</fullName>
    </recommendedName>
</protein>
<organism evidence="8">
    <name type="scientific">Psilocybe cubensis</name>
    <name type="common">Psychedelic mushroom</name>
    <name type="synonym">Stropharia cubensis</name>
    <dbReference type="NCBI Taxonomy" id="181762"/>
    <lineage>
        <taxon>Eukaryota</taxon>
        <taxon>Fungi</taxon>
        <taxon>Dikarya</taxon>
        <taxon>Basidiomycota</taxon>
        <taxon>Agaricomycotina</taxon>
        <taxon>Agaricomycetes</taxon>
        <taxon>Agaricomycetidae</taxon>
        <taxon>Agaricales</taxon>
        <taxon>Agaricineae</taxon>
        <taxon>Strophariaceae</taxon>
        <taxon>Psilocybe</taxon>
    </lineage>
</organism>
<evidence type="ECO:0000256" key="5">
    <source>
        <dbReference type="ARBA" id="ARBA00023242"/>
    </source>
</evidence>
<keyword evidence="3 6" id="KW-0238">DNA-binding</keyword>
<dbReference type="PRINTS" id="PR00616">
    <property type="entry name" value="CCAATSUBUNTB"/>
</dbReference>
<dbReference type="EMBL" id="JAFIQS010000002">
    <property type="protein sequence ID" value="KAG5172728.1"/>
    <property type="molecule type" value="Genomic_DNA"/>
</dbReference>
<dbReference type="AlphaFoldDB" id="A0A8H8CPC4"/>
<reference evidence="8" key="1">
    <citation type="submission" date="2021-02" db="EMBL/GenBank/DDBJ databases">
        <title>Psilocybe cubensis genome.</title>
        <authorList>
            <person name="Mckernan K.J."/>
            <person name="Crawford S."/>
            <person name="Trippe A."/>
            <person name="Kane L.T."/>
            <person name="Mclaughlin S."/>
        </authorList>
    </citation>
    <scope>NUCLEOTIDE SEQUENCE [LARGE SCALE GENOMIC DNA]</scope>
    <source>
        <strain evidence="8">MGC-MH-2018</strain>
    </source>
</reference>
<comment type="function">
    <text evidence="6">Component of the sequence-specific heterotrimeric transcription factor (NF-Y) which specifically recognizes a 5'-CCAAT-3' box motif found in the promoters of its target genes.</text>
</comment>
<feature type="compositionally biased region" description="Low complexity" evidence="7">
    <location>
        <begin position="195"/>
        <end position="246"/>
    </location>
</feature>
<feature type="compositionally biased region" description="Pro residues" evidence="7">
    <location>
        <begin position="164"/>
        <end position="174"/>
    </location>
</feature>
<feature type="region of interest" description="Disordered" evidence="7">
    <location>
        <begin position="158"/>
        <end position="294"/>
    </location>
</feature>
<dbReference type="GO" id="GO:0003677">
    <property type="term" value="F:DNA binding"/>
    <property type="evidence" value="ECO:0007669"/>
    <property type="project" value="UniProtKB-KW"/>
</dbReference>
<evidence type="ECO:0000313" key="8">
    <source>
        <dbReference type="EMBL" id="KAG5172728.1"/>
    </source>
</evidence>
<feature type="compositionally biased region" description="Pro residues" evidence="7">
    <location>
        <begin position="128"/>
        <end position="140"/>
    </location>
</feature>
<evidence type="ECO:0000256" key="2">
    <source>
        <dbReference type="ARBA" id="ARBA00023015"/>
    </source>
</evidence>
<keyword evidence="2 6" id="KW-0805">Transcription regulation</keyword>
<gene>
    <name evidence="8" type="ORF">JR316_002231</name>
</gene>
<feature type="compositionally biased region" description="Basic residues" evidence="7">
    <location>
        <begin position="185"/>
        <end position="194"/>
    </location>
</feature>
<comment type="subcellular location">
    <subcellularLocation>
        <location evidence="1 6">Nucleus</location>
    </subcellularLocation>
</comment>
<feature type="region of interest" description="Disordered" evidence="7">
    <location>
        <begin position="118"/>
        <end position="145"/>
    </location>
</feature>
<dbReference type="GO" id="GO:0003700">
    <property type="term" value="F:DNA-binding transcription factor activity"/>
    <property type="evidence" value="ECO:0007669"/>
    <property type="project" value="UniProtKB-UniRule"/>
</dbReference>
<feature type="compositionally biased region" description="Basic residues" evidence="7">
    <location>
        <begin position="247"/>
        <end position="257"/>
    </location>
</feature>
<sequence length="335" mass="38698">MQNETSERDLHADLFPNFFDNIFPDRPTANIDEEPLYVNAKQYFRILKRRVARTRLEELHRLSRQRKPYLHESRHKHAMRRPRGPGGRFLTAEEIAAQKLAAREDGPSNVDHDIEEENLQMSPDPDPEPSPIESPPPPPSFIQAQPMNVNMDYHRNHLHSLQAPTPPPPPPPQKQPQLYPQQTHHAAHNHHRQQQHQSSHLQQAQPLQPQQHQPQQHQTHQHQTQPQQQHQQQQSQPHTQQPQAQAQHHHHPGHHSHNPAAAKGALNSAPITLSSPYPTVQMHHVPHPHAHARHHHSNYAYQMYAQDSITQSNTLDMQRRTEEMIQYSTAGPSTS</sequence>
<feature type="compositionally biased region" description="Basic residues" evidence="7">
    <location>
        <begin position="67"/>
        <end position="83"/>
    </location>
</feature>
<dbReference type="SMART" id="SM00521">
    <property type="entry name" value="CBF"/>
    <property type="match status" value="1"/>
</dbReference>
<feature type="compositionally biased region" description="Basic residues" evidence="7">
    <location>
        <begin position="284"/>
        <end position="294"/>
    </location>
</feature>
<dbReference type="PROSITE" id="PS51152">
    <property type="entry name" value="NFYA_HAP2_2"/>
    <property type="match status" value="1"/>
</dbReference>
<name>A0A8H8CPC4_PSICU</name>
<accession>A0A8H8CPC4</accession>
<dbReference type="InterPro" id="IPR001289">
    <property type="entry name" value="NFYA"/>
</dbReference>
<proteinExistence type="inferred from homology"/>
<feature type="region of interest" description="Disordered" evidence="7">
    <location>
        <begin position="314"/>
        <end position="335"/>
    </location>
</feature>
<dbReference type="PANTHER" id="PTHR12632">
    <property type="entry name" value="TRANSCRIPTION FACTOR NF-Y ALPHA-RELATED"/>
    <property type="match status" value="1"/>
</dbReference>
<comment type="similarity">
    <text evidence="6">Belongs to the NFYA/HAP2 subunit family.</text>
</comment>
<comment type="subunit">
    <text evidence="6">Heterotrimer.</text>
</comment>
<evidence type="ECO:0000256" key="1">
    <source>
        <dbReference type="ARBA" id="ARBA00004123"/>
    </source>
</evidence>
<feature type="region of interest" description="Disordered" evidence="7">
    <location>
        <begin position="67"/>
        <end position="89"/>
    </location>
</feature>
<keyword evidence="5 6" id="KW-0539">Nucleus</keyword>
<dbReference type="Gene3D" id="6.10.250.2430">
    <property type="match status" value="1"/>
</dbReference>
<evidence type="ECO:0000256" key="3">
    <source>
        <dbReference type="ARBA" id="ARBA00023125"/>
    </source>
</evidence>
<dbReference type="GO" id="GO:0005634">
    <property type="term" value="C:nucleus"/>
    <property type="evidence" value="ECO:0007669"/>
    <property type="project" value="UniProtKB-SubCell"/>
</dbReference>
<feature type="compositionally biased region" description="Polar residues" evidence="7">
    <location>
        <begin position="326"/>
        <end position="335"/>
    </location>
</feature>
<feature type="compositionally biased region" description="Low complexity" evidence="7">
    <location>
        <begin position="175"/>
        <end position="184"/>
    </location>
</feature>